<dbReference type="AlphaFoldDB" id="A0A0P1ATU0"/>
<accession>A0A0P1ATU0</accession>
<proteinExistence type="predicted"/>
<protein>
    <submittedName>
        <fullName evidence="1">Uncharacterized protein</fullName>
    </submittedName>
</protein>
<reference evidence="2" key="1">
    <citation type="submission" date="2014-09" db="EMBL/GenBank/DDBJ databases">
        <authorList>
            <person name="Sharma Rahul"/>
            <person name="Thines Marco"/>
        </authorList>
    </citation>
    <scope>NUCLEOTIDE SEQUENCE [LARGE SCALE GENOMIC DNA]</scope>
</reference>
<evidence type="ECO:0000313" key="1">
    <source>
        <dbReference type="EMBL" id="CEG45681.1"/>
    </source>
</evidence>
<keyword evidence="2" id="KW-1185">Reference proteome</keyword>
<dbReference type="EMBL" id="CCYD01001640">
    <property type="protein sequence ID" value="CEG45681.1"/>
    <property type="molecule type" value="Genomic_DNA"/>
</dbReference>
<organism evidence="1 2">
    <name type="scientific">Plasmopara halstedii</name>
    <name type="common">Downy mildew of sunflower</name>
    <dbReference type="NCBI Taxonomy" id="4781"/>
    <lineage>
        <taxon>Eukaryota</taxon>
        <taxon>Sar</taxon>
        <taxon>Stramenopiles</taxon>
        <taxon>Oomycota</taxon>
        <taxon>Peronosporomycetes</taxon>
        <taxon>Peronosporales</taxon>
        <taxon>Peronosporaceae</taxon>
        <taxon>Plasmopara</taxon>
    </lineage>
</organism>
<dbReference type="RefSeq" id="XP_024582050.1">
    <property type="nucleotide sequence ID" value="XM_024716453.2"/>
</dbReference>
<dbReference type="GeneID" id="36409876"/>
<name>A0A0P1ATU0_PLAHL</name>
<sequence length="76" mass="9171">MQSWQPELQSIYMLKETLSRKAIWQKDGHQCFLRRSIALRNLSFHMLIAYISSKLYRISKQLYFDHVICALLHLMK</sequence>
<dbReference type="Proteomes" id="UP000054928">
    <property type="component" value="Unassembled WGS sequence"/>
</dbReference>
<evidence type="ECO:0000313" key="2">
    <source>
        <dbReference type="Proteomes" id="UP000054928"/>
    </source>
</evidence>